<dbReference type="AlphaFoldDB" id="A0AAV6TIG1"/>
<comment type="caution">
    <text evidence="1">The sequence shown here is derived from an EMBL/GenBank/DDBJ whole genome shotgun (WGS) entry which is preliminary data.</text>
</comment>
<reference evidence="1 2" key="1">
    <citation type="journal article" date="2022" name="Nat. Ecol. Evol.">
        <title>A masculinizing supergene underlies an exaggerated male reproductive morph in a spider.</title>
        <authorList>
            <person name="Hendrickx F."/>
            <person name="De Corte Z."/>
            <person name="Sonet G."/>
            <person name="Van Belleghem S.M."/>
            <person name="Kostlbacher S."/>
            <person name="Vangestel C."/>
        </authorList>
    </citation>
    <scope>NUCLEOTIDE SEQUENCE [LARGE SCALE GENOMIC DNA]</scope>
    <source>
        <strain evidence="1">W744_W776</strain>
    </source>
</reference>
<dbReference type="EMBL" id="JAFNEN010003883">
    <property type="protein sequence ID" value="KAG8171505.1"/>
    <property type="molecule type" value="Genomic_DNA"/>
</dbReference>
<gene>
    <name evidence="1" type="ORF">JTE90_023584</name>
</gene>
<evidence type="ECO:0000313" key="2">
    <source>
        <dbReference type="Proteomes" id="UP000827092"/>
    </source>
</evidence>
<evidence type="ECO:0000313" key="1">
    <source>
        <dbReference type="EMBL" id="KAG8171505.1"/>
    </source>
</evidence>
<protein>
    <submittedName>
        <fullName evidence="1">Uncharacterized protein</fullName>
    </submittedName>
</protein>
<organism evidence="1 2">
    <name type="scientific">Oedothorax gibbosus</name>
    <dbReference type="NCBI Taxonomy" id="931172"/>
    <lineage>
        <taxon>Eukaryota</taxon>
        <taxon>Metazoa</taxon>
        <taxon>Ecdysozoa</taxon>
        <taxon>Arthropoda</taxon>
        <taxon>Chelicerata</taxon>
        <taxon>Arachnida</taxon>
        <taxon>Araneae</taxon>
        <taxon>Araneomorphae</taxon>
        <taxon>Entelegynae</taxon>
        <taxon>Araneoidea</taxon>
        <taxon>Linyphiidae</taxon>
        <taxon>Erigoninae</taxon>
        <taxon>Oedothorax</taxon>
    </lineage>
</organism>
<name>A0AAV6TIG1_9ARAC</name>
<sequence>MEWVICAPAAYLDVVAVSHGSLSWKSNPDCPCHVTTNGRRAITFTIDSDKGRHLKVTFAGRGPCDQPKLYRVHQFNGPQGPLILVLIKRRSFQRSVLLLKSKLSH</sequence>
<dbReference type="Proteomes" id="UP000827092">
    <property type="component" value="Unassembled WGS sequence"/>
</dbReference>
<accession>A0AAV6TIG1</accession>
<keyword evidence="2" id="KW-1185">Reference proteome</keyword>
<proteinExistence type="predicted"/>